<dbReference type="InterPro" id="IPR018062">
    <property type="entry name" value="HTH_AraC-typ_CS"/>
</dbReference>
<dbReference type="SUPFAM" id="SSF46689">
    <property type="entry name" value="Homeodomain-like"/>
    <property type="match status" value="1"/>
</dbReference>
<dbReference type="GO" id="GO:0003700">
    <property type="term" value="F:DNA-binding transcription factor activity"/>
    <property type="evidence" value="ECO:0007669"/>
    <property type="project" value="InterPro"/>
</dbReference>
<keyword evidence="3 8" id="KW-0597">Phosphoprotein</keyword>
<comment type="caution">
    <text evidence="11">The sequence shown here is derived from an EMBL/GenBank/DDBJ whole genome shotgun (WGS) entry which is preliminary data.</text>
</comment>
<dbReference type="InterPro" id="IPR009057">
    <property type="entry name" value="Homeodomain-like_sf"/>
</dbReference>
<dbReference type="Pfam" id="PF00072">
    <property type="entry name" value="Response_reg"/>
    <property type="match status" value="1"/>
</dbReference>
<evidence type="ECO:0000256" key="7">
    <source>
        <dbReference type="ARBA" id="ARBA00023163"/>
    </source>
</evidence>
<dbReference type="PANTHER" id="PTHR42713:SF3">
    <property type="entry name" value="TRANSCRIPTIONAL REGULATORY PROTEIN HPTR"/>
    <property type="match status" value="1"/>
</dbReference>
<dbReference type="AlphaFoldDB" id="A0A854WDX6"/>
<dbReference type="PANTHER" id="PTHR42713">
    <property type="entry name" value="HISTIDINE KINASE-RELATED"/>
    <property type="match status" value="1"/>
</dbReference>
<dbReference type="SMART" id="SM00342">
    <property type="entry name" value="HTH_ARAC"/>
    <property type="match status" value="1"/>
</dbReference>
<dbReference type="GO" id="GO:0000160">
    <property type="term" value="P:phosphorelay signal transduction system"/>
    <property type="evidence" value="ECO:0007669"/>
    <property type="project" value="UniProtKB-KW"/>
</dbReference>
<comment type="subcellular location">
    <subcellularLocation>
        <location evidence="1">Cytoplasm</location>
    </subcellularLocation>
</comment>
<feature type="domain" description="HTH araC/xylS-type" evidence="9">
    <location>
        <begin position="383"/>
        <end position="481"/>
    </location>
</feature>
<dbReference type="Pfam" id="PF12833">
    <property type="entry name" value="HTH_18"/>
    <property type="match status" value="1"/>
</dbReference>
<evidence type="ECO:0000256" key="4">
    <source>
        <dbReference type="ARBA" id="ARBA00023012"/>
    </source>
</evidence>
<dbReference type="PROSITE" id="PS00041">
    <property type="entry name" value="HTH_ARAC_FAMILY_1"/>
    <property type="match status" value="1"/>
</dbReference>
<evidence type="ECO:0000256" key="6">
    <source>
        <dbReference type="ARBA" id="ARBA00023125"/>
    </source>
</evidence>
<feature type="modified residue" description="4-aspartylphosphate" evidence="8">
    <location>
        <position position="55"/>
    </location>
</feature>
<dbReference type="EMBL" id="NSGR01000008">
    <property type="protein sequence ID" value="PCH12815.1"/>
    <property type="molecule type" value="Genomic_DNA"/>
</dbReference>
<dbReference type="PROSITE" id="PS01124">
    <property type="entry name" value="HTH_ARAC_FAMILY_2"/>
    <property type="match status" value="1"/>
</dbReference>
<dbReference type="Gene3D" id="3.40.50.2300">
    <property type="match status" value="1"/>
</dbReference>
<evidence type="ECO:0000256" key="3">
    <source>
        <dbReference type="ARBA" id="ARBA00022553"/>
    </source>
</evidence>
<dbReference type="InterPro" id="IPR001789">
    <property type="entry name" value="Sig_transdc_resp-reg_receiver"/>
</dbReference>
<evidence type="ECO:0000256" key="2">
    <source>
        <dbReference type="ARBA" id="ARBA00022490"/>
    </source>
</evidence>
<sequence length="491" mass="57215">MYHVLLVDDEYMILQGLKMLIDWEHLGFQVVATAKSANQALRLLDQEHIDVLISDVNMPEMSGLDLIEKAKEINPQIQTMIISGYQEFDYVKKAMELEAKAYLLKPIDKHELEEKMRLFKNYLENITEKNNQVKVYHDHLIQSWLNDELNENDFLSLVSDLSLEASATYCVLFLQGEFGQELPKFFESANQLLFLLRGEDKQELVAIVTGDRLSIKNFTQEVRRRISGQSLQLVMGEIVSDWENVYESYNQVKRTLFFNQQIEEGTIQVEQKVGILESELEFFSFNKALMIGDKPTIISKLDSIFKEMQELHFSPEDVKHVAFLLFSDIYRQFPILEAGLYQNILKTIHSGLTIDVIKNELITLLEVASQKKSPSQRYSDLVMETIACIEQDYEQDLSLKLVSEKLHINSVYLGQCFKNETERSFAQYLNQVRIQKAQQMLLYSNKTINEIAFATGYNTNHYFIKMFKKLNGLSPKEFRDQYKDNYQAIRN</sequence>
<keyword evidence="7" id="KW-0804">Transcription</keyword>
<dbReference type="GO" id="GO:0005737">
    <property type="term" value="C:cytoplasm"/>
    <property type="evidence" value="ECO:0007669"/>
    <property type="project" value="UniProtKB-SubCell"/>
</dbReference>
<feature type="domain" description="Response regulatory" evidence="10">
    <location>
        <begin position="3"/>
        <end position="120"/>
    </location>
</feature>
<dbReference type="SMART" id="SM00448">
    <property type="entry name" value="REC"/>
    <property type="match status" value="1"/>
</dbReference>
<dbReference type="RefSeq" id="WP_096633717.1">
    <property type="nucleotide sequence ID" value="NZ_NSGR01000008.1"/>
</dbReference>
<evidence type="ECO:0000313" key="11">
    <source>
        <dbReference type="EMBL" id="PCH12815.1"/>
    </source>
</evidence>
<accession>A0A854WDX6</accession>
<gene>
    <name evidence="11" type="ORF">A9Y57_01535</name>
</gene>
<keyword evidence="2" id="KW-0963">Cytoplasm</keyword>
<reference evidence="11 12" key="1">
    <citation type="submission" date="2016-06" db="EMBL/GenBank/DDBJ databases">
        <authorList>
            <person name="Haines A.N."/>
            <person name="Council K.R."/>
        </authorList>
    </citation>
    <scope>NUCLEOTIDE SEQUENCE [LARGE SCALE GENOMIC DNA]</scope>
    <source>
        <strain evidence="11 12">SP158-29</strain>
    </source>
</reference>
<evidence type="ECO:0000256" key="1">
    <source>
        <dbReference type="ARBA" id="ARBA00004496"/>
    </source>
</evidence>
<proteinExistence type="predicted"/>
<dbReference type="InterPro" id="IPR011006">
    <property type="entry name" value="CheY-like_superfamily"/>
</dbReference>
<dbReference type="Gene3D" id="1.10.10.60">
    <property type="entry name" value="Homeodomain-like"/>
    <property type="match status" value="2"/>
</dbReference>
<keyword evidence="4" id="KW-0902">Two-component regulatory system</keyword>
<keyword evidence="5" id="KW-0805">Transcription regulation</keyword>
<name>A0A854WDX6_9STRE</name>
<dbReference type="InterPro" id="IPR018060">
    <property type="entry name" value="HTH_AraC"/>
</dbReference>
<evidence type="ECO:0000259" key="9">
    <source>
        <dbReference type="PROSITE" id="PS01124"/>
    </source>
</evidence>
<dbReference type="CDD" id="cd17536">
    <property type="entry name" value="REC_YesN-like"/>
    <property type="match status" value="1"/>
</dbReference>
<dbReference type="PROSITE" id="PS50110">
    <property type="entry name" value="RESPONSE_REGULATORY"/>
    <property type="match status" value="1"/>
</dbReference>
<dbReference type="Proteomes" id="UP000217465">
    <property type="component" value="Unassembled WGS sequence"/>
</dbReference>
<evidence type="ECO:0000256" key="5">
    <source>
        <dbReference type="ARBA" id="ARBA00023015"/>
    </source>
</evidence>
<dbReference type="GO" id="GO:0043565">
    <property type="term" value="F:sequence-specific DNA binding"/>
    <property type="evidence" value="ECO:0007669"/>
    <property type="project" value="InterPro"/>
</dbReference>
<dbReference type="InterPro" id="IPR020449">
    <property type="entry name" value="Tscrpt_reg_AraC-type_HTH"/>
</dbReference>
<dbReference type="InterPro" id="IPR051552">
    <property type="entry name" value="HptR"/>
</dbReference>
<organism evidence="11 12">
    <name type="scientific">Streptococcus parauberis</name>
    <dbReference type="NCBI Taxonomy" id="1348"/>
    <lineage>
        <taxon>Bacteria</taxon>
        <taxon>Bacillati</taxon>
        <taxon>Bacillota</taxon>
        <taxon>Bacilli</taxon>
        <taxon>Lactobacillales</taxon>
        <taxon>Streptococcaceae</taxon>
        <taxon>Streptococcus</taxon>
    </lineage>
</organism>
<keyword evidence="6" id="KW-0238">DNA-binding</keyword>
<evidence type="ECO:0000259" key="10">
    <source>
        <dbReference type="PROSITE" id="PS50110"/>
    </source>
</evidence>
<evidence type="ECO:0000313" key="12">
    <source>
        <dbReference type="Proteomes" id="UP000217465"/>
    </source>
</evidence>
<evidence type="ECO:0000256" key="8">
    <source>
        <dbReference type="PROSITE-ProRule" id="PRU00169"/>
    </source>
</evidence>
<dbReference type="PRINTS" id="PR00032">
    <property type="entry name" value="HTHARAC"/>
</dbReference>
<protein>
    <submittedName>
        <fullName evidence="11">Putative response regulatory protein</fullName>
    </submittedName>
</protein>
<dbReference type="SUPFAM" id="SSF52172">
    <property type="entry name" value="CheY-like"/>
    <property type="match status" value="1"/>
</dbReference>